<proteinExistence type="predicted"/>
<dbReference type="Proteomes" id="UP000217277">
    <property type="component" value="Chromosome I"/>
</dbReference>
<gene>
    <name evidence="1" type="ORF">PAGA_a3169</name>
</gene>
<keyword evidence="2" id="KW-1185">Reference proteome</keyword>
<dbReference type="EMBL" id="CP011011">
    <property type="protein sequence ID" value="ATC83348.1"/>
    <property type="molecule type" value="Genomic_DNA"/>
</dbReference>
<name>A0ACA8DZW5_9GAMM</name>
<reference evidence="1" key="1">
    <citation type="submission" date="2015-03" db="EMBL/GenBank/DDBJ databases">
        <authorList>
            <person name="Xie B.-B."/>
            <person name="Rong J.-C."/>
            <person name="Qin Q.-L."/>
            <person name="Zhang Y.-Z."/>
        </authorList>
    </citation>
    <scope>NUCLEOTIDE SEQUENCE</scope>
    <source>
        <strain evidence="1">DSM 14585</strain>
    </source>
</reference>
<evidence type="ECO:0000313" key="2">
    <source>
        <dbReference type="Proteomes" id="UP000217277"/>
    </source>
</evidence>
<evidence type="ECO:0000313" key="1">
    <source>
        <dbReference type="EMBL" id="ATC83348.1"/>
    </source>
</evidence>
<protein>
    <submittedName>
        <fullName evidence="1">Uncharacterized protein</fullName>
    </submittedName>
</protein>
<organism evidence="1 2">
    <name type="scientific">Pseudoalteromonas agarivorans DSM 14585</name>
    <dbReference type="NCBI Taxonomy" id="1312369"/>
    <lineage>
        <taxon>Bacteria</taxon>
        <taxon>Pseudomonadati</taxon>
        <taxon>Pseudomonadota</taxon>
        <taxon>Gammaproteobacteria</taxon>
        <taxon>Alteromonadales</taxon>
        <taxon>Pseudoalteromonadaceae</taxon>
        <taxon>Pseudoalteromonas</taxon>
    </lineage>
</organism>
<accession>A0ACA8DZW5</accession>
<sequence length="55" mass="6655">MPELNFINFQYVMVFWAKIINLGLVSFTFNDVTYSHYCKESKKINIFCALLYYSW</sequence>